<dbReference type="RefSeq" id="WP_234990246.1">
    <property type="nucleotide sequence ID" value="NZ_FTOQ01000007.1"/>
</dbReference>
<evidence type="ECO:0000313" key="1">
    <source>
        <dbReference type="EMBL" id="SIS94926.1"/>
    </source>
</evidence>
<name>A0A1N7N9D6_9RHOB</name>
<gene>
    <name evidence="1" type="ORF">SAMN05421759_10796</name>
</gene>
<organism evidence="1 2">
    <name type="scientific">Roseivivax lentus</name>
    <dbReference type="NCBI Taxonomy" id="633194"/>
    <lineage>
        <taxon>Bacteria</taxon>
        <taxon>Pseudomonadati</taxon>
        <taxon>Pseudomonadota</taxon>
        <taxon>Alphaproteobacteria</taxon>
        <taxon>Rhodobacterales</taxon>
        <taxon>Roseobacteraceae</taxon>
        <taxon>Roseivivax</taxon>
    </lineage>
</organism>
<reference evidence="2" key="1">
    <citation type="submission" date="2017-01" db="EMBL/GenBank/DDBJ databases">
        <authorList>
            <person name="Varghese N."/>
            <person name="Submissions S."/>
        </authorList>
    </citation>
    <scope>NUCLEOTIDE SEQUENCE [LARGE SCALE GENOMIC DNA]</scope>
    <source>
        <strain evidence="2">DSM 29430</strain>
    </source>
</reference>
<dbReference type="Proteomes" id="UP000186684">
    <property type="component" value="Unassembled WGS sequence"/>
</dbReference>
<dbReference type="EMBL" id="FTOQ01000007">
    <property type="protein sequence ID" value="SIS94926.1"/>
    <property type="molecule type" value="Genomic_DNA"/>
</dbReference>
<dbReference type="STRING" id="633194.SAMN05421759_10796"/>
<dbReference type="AlphaFoldDB" id="A0A1N7N9D6"/>
<keyword evidence="2" id="KW-1185">Reference proteome</keyword>
<protein>
    <submittedName>
        <fullName evidence="1">Uncharacterized protein</fullName>
    </submittedName>
</protein>
<evidence type="ECO:0000313" key="2">
    <source>
        <dbReference type="Proteomes" id="UP000186684"/>
    </source>
</evidence>
<proteinExistence type="predicted"/>
<accession>A0A1N7N9D6</accession>
<sequence length="61" mass="6841">MIDMMKIHEHARALYHARGAKAQAEAAQKARQLEETGAKAEADIWRAIQRSISEMRGAHQA</sequence>